<gene>
    <name evidence="1" type="ORF">GCM10023231_24420</name>
</gene>
<evidence type="ECO:0000313" key="1">
    <source>
        <dbReference type="EMBL" id="GAA4795128.1"/>
    </source>
</evidence>
<dbReference type="EMBL" id="BAABIQ010000036">
    <property type="protein sequence ID" value="GAA4795128.1"/>
    <property type="molecule type" value="Genomic_DNA"/>
</dbReference>
<dbReference type="PROSITE" id="PS51257">
    <property type="entry name" value="PROKAR_LIPOPROTEIN"/>
    <property type="match status" value="1"/>
</dbReference>
<proteinExistence type="predicted"/>
<accession>A0ABP9BJK7</accession>
<reference evidence="2" key="1">
    <citation type="journal article" date="2019" name="Int. J. Syst. Evol. Microbiol.">
        <title>The Global Catalogue of Microorganisms (GCM) 10K type strain sequencing project: providing services to taxonomists for standard genome sequencing and annotation.</title>
        <authorList>
            <consortium name="The Broad Institute Genomics Platform"/>
            <consortium name="The Broad Institute Genome Sequencing Center for Infectious Disease"/>
            <person name="Wu L."/>
            <person name="Ma J."/>
        </authorList>
    </citation>
    <scope>NUCLEOTIDE SEQUENCE [LARGE SCALE GENOMIC DNA]</scope>
    <source>
        <strain evidence="2">JCM 18200</strain>
    </source>
</reference>
<evidence type="ECO:0000313" key="2">
    <source>
        <dbReference type="Proteomes" id="UP001501411"/>
    </source>
</evidence>
<keyword evidence="2" id="KW-1185">Reference proteome</keyword>
<name>A0ABP9BJK7_9SPHI</name>
<organism evidence="1 2">
    <name type="scientific">Olivibacter ginsenosidimutans</name>
    <dbReference type="NCBI Taxonomy" id="1176537"/>
    <lineage>
        <taxon>Bacteria</taxon>
        <taxon>Pseudomonadati</taxon>
        <taxon>Bacteroidota</taxon>
        <taxon>Sphingobacteriia</taxon>
        <taxon>Sphingobacteriales</taxon>
        <taxon>Sphingobacteriaceae</taxon>
        <taxon>Olivibacter</taxon>
    </lineage>
</organism>
<dbReference type="Proteomes" id="UP001501411">
    <property type="component" value="Unassembled WGS sequence"/>
</dbReference>
<sequence length="241" mass="26836">MIERKKKTNNINSALLLGVFCLVLGACNKDDHSADKDISFPLVVKATAMEEQGPVKLYTKDGEVVDQEVIAKFIAHPPESVTLSFNEEFKASESDFIGFTTDSTASFGYSAVLYHVKKNEDDEIAFSTDFVLDPESTKPYHEFLDAYYIGKFNSPLTSFPAGSGLGYKGTLLSVVQGNYRSFRLPILLYYIKRTSKGPDGELTAVSAGFNKLFNTFNTDFISHLGPLDTIAVQQRYVRYKE</sequence>
<dbReference type="RefSeq" id="WP_345232070.1">
    <property type="nucleotide sequence ID" value="NZ_BAABIQ010000036.1"/>
</dbReference>
<protein>
    <recommendedName>
        <fullName evidence="3">Lipoprotein</fullName>
    </recommendedName>
</protein>
<comment type="caution">
    <text evidence="1">The sequence shown here is derived from an EMBL/GenBank/DDBJ whole genome shotgun (WGS) entry which is preliminary data.</text>
</comment>
<evidence type="ECO:0008006" key="3">
    <source>
        <dbReference type="Google" id="ProtNLM"/>
    </source>
</evidence>